<dbReference type="EMBL" id="AY576796">
    <property type="protein sequence ID" value="AAT36752.1"/>
    <property type="molecule type" value="Genomic_DNA"/>
</dbReference>
<evidence type="ECO:0000313" key="2">
    <source>
        <dbReference type="EMBL" id="AAT36752.1"/>
    </source>
</evidence>
<keyword evidence="3" id="KW-1185">Reference proteome</keyword>
<sequence>MALLKPKSAPPEPFGAEVARRIALAGATAQVDLGASSSWKTWKFGNKDWQTEGWRLYDIIPEHHFLAGRIGDSVAQARLYVTEVDDTGEETGEVQDERIKRLAAVPLGTGSQRDDNLRLAGLDLAVGGECWIVGEGAATSPEAAEGSWFVVTGSAISRTGDEIAVRRPQQRGGSKLVLVDGQDILIRCWRPHPNDTDQADSFTRSAIVPLREIELLTKREFAELDSRLTGAGIMFLPEGVDFPRGEEDPAGLAGFMAYLQRAAAASMADQSRASAMVPIMATIPNEMMEHLDKIKPLTFWSELSAEITPMKDKAIARLASSAEIPGEVLTGIGDANHWTAWLISDEGIRWIRGYLGLIADALTRGFLRRALESMGVTNPERYAFAFDTSTLASKPNRLDEAIQLHERNLIKDEEVVKAGAFSVDQMPTVQERAVQILLGLVKTQPDLILDPAIQAALGLPAVQSVGLPPTAAQRTDGDLDDDESEGAPNGGEAPDQPDADEARAITAALDRRIALAARPVLALPSPEAVFNASAKLMILRALELAGGRLTTPAERRGRWSDVPRHELHHHVGPITPDKARRVTEGAWNHVAVAAADLGVDAGELERVLSTYVLELLTRGLRHHDDMLYATLSMPNQGRGLLEVEAA</sequence>
<name>Q6J827_9CAUD</name>
<evidence type="ECO:0000256" key="1">
    <source>
        <dbReference type="SAM" id="MobiDB-lite"/>
    </source>
</evidence>
<organism evidence="2 3">
    <name type="scientific">Actinoplanes phage phiAsp2</name>
    <dbReference type="NCBI Taxonomy" id="279303"/>
    <lineage>
        <taxon>Viruses</taxon>
        <taxon>Duplodnaviria</taxon>
        <taxon>Heunggongvirae</taxon>
        <taxon>Uroviricota</taxon>
        <taxon>Caudoviricetes</taxon>
        <taxon>Aspduovirus</taxon>
        <taxon>Aspduovirus Asp2</taxon>
    </lineage>
</organism>
<dbReference type="RefSeq" id="YP_024790.1">
    <property type="nucleotide sequence ID" value="NC_005885.1"/>
</dbReference>
<dbReference type="KEGG" id="vg:2846148"/>
<reference evidence="2 3" key="1">
    <citation type="journal article" date="2004" name="Virus Genes">
        <title>The genome of phiAsp2, an actinoplanes infecting phage.</title>
        <authorList>
            <person name="Jarling M."/>
            <person name="Bartkowiak K."/>
            <person name="Pape H."/>
            <person name="Meinhardt F."/>
        </authorList>
    </citation>
    <scope>NUCLEOTIDE SEQUENCE</scope>
</reference>
<evidence type="ECO:0000313" key="3">
    <source>
        <dbReference type="Proteomes" id="UP000001245"/>
    </source>
</evidence>
<dbReference type="Proteomes" id="UP000001245">
    <property type="component" value="Segment"/>
</dbReference>
<dbReference type="GeneID" id="2846148"/>
<gene>
    <name evidence="2" type="primary">pas4</name>
</gene>
<proteinExistence type="predicted"/>
<dbReference type="OrthoDB" id="1919at10239"/>
<protein>
    <submittedName>
        <fullName evidence="2">Pas4</fullName>
    </submittedName>
</protein>
<accession>Q6J827</accession>
<feature type="region of interest" description="Disordered" evidence="1">
    <location>
        <begin position="468"/>
        <end position="499"/>
    </location>
</feature>